<evidence type="ECO:0000313" key="1">
    <source>
        <dbReference type="EMBL" id="RIT43836.1"/>
    </source>
</evidence>
<sequence>MYCLLISFRSLHLGQDGPKIEKASETTNAPTQTGRGVKNYGLLIHRSYLVLLRGPSGRVLNLQPLTR</sequence>
<evidence type="ECO:0000313" key="2">
    <source>
        <dbReference type="Proteomes" id="UP000284557"/>
    </source>
</evidence>
<gene>
    <name evidence="1" type="ORF">D2E76_01985</name>
</gene>
<accession>A0ABD7HYM1</accession>
<proteinExistence type="predicted"/>
<protein>
    <submittedName>
        <fullName evidence="1">Uncharacterized protein</fullName>
    </submittedName>
</protein>
<dbReference type="Proteomes" id="UP000284557">
    <property type="component" value="Unassembled WGS sequence"/>
</dbReference>
<reference evidence="1 2" key="1">
    <citation type="submission" date="2018-08" db="EMBL/GenBank/DDBJ databases">
        <title>Linezolid Resistance in Mycobacterium abscessus: MIC Distribution and Comprehensive Investigation of Resistance Mechanisms.</title>
        <authorList>
            <person name="Ye M."/>
            <person name="Xu L."/>
            <person name="Zou Y."/>
            <person name="Li B."/>
            <person name="Guo Q."/>
            <person name="Zhang Y."/>
            <person name="Zhan M."/>
            <person name="Xu B."/>
            <person name="Yu F."/>
            <person name="Zhang Z."/>
            <person name="Chu H."/>
        </authorList>
    </citation>
    <scope>NUCLEOTIDE SEQUENCE [LARGE SCALE GENOMIC DNA]</scope>
    <source>
        <strain evidence="1 2">G143</strain>
    </source>
</reference>
<dbReference type="EMBL" id="QXBN01000001">
    <property type="protein sequence ID" value="RIT43836.1"/>
    <property type="molecule type" value="Genomic_DNA"/>
</dbReference>
<comment type="caution">
    <text evidence="1">The sequence shown here is derived from an EMBL/GenBank/DDBJ whole genome shotgun (WGS) entry which is preliminary data.</text>
</comment>
<dbReference type="AlphaFoldDB" id="A0ABD7HYM1"/>
<organism evidence="1 2">
    <name type="scientific">Mycobacteroides abscessus</name>
    <dbReference type="NCBI Taxonomy" id="36809"/>
    <lineage>
        <taxon>Bacteria</taxon>
        <taxon>Bacillati</taxon>
        <taxon>Actinomycetota</taxon>
        <taxon>Actinomycetes</taxon>
        <taxon>Mycobacteriales</taxon>
        <taxon>Mycobacteriaceae</taxon>
        <taxon>Mycobacteroides</taxon>
    </lineage>
</organism>
<name>A0ABD7HYM1_9MYCO</name>